<organism evidence="1 2">
    <name type="scientific">Actinoalloteichus hoggarensis</name>
    <dbReference type="NCBI Taxonomy" id="1470176"/>
    <lineage>
        <taxon>Bacteria</taxon>
        <taxon>Bacillati</taxon>
        <taxon>Actinomycetota</taxon>
        <taxon>Actinomycetes</taxon>
        <taxon>Pseudonocardiales</taxon>
        <taxon>Pseudonocardiaceae</taxon>
        <taxon>Actinoalloteichus</taxon>
    </lineage>
</organism>
<protein>
    <submittedName>
        <fullName evidence="1">Uncharacterized protein</fullName>
    </submittedName>
</protein>
<dbReference type="AlphaFoldDB" id="A0A221W6F1"/>
<dbReference type="EMBL" id="CP022521">
    <property type="protein sequence ID" value="ASO21540.1"/>
    <property type="molecule type" value="Genomic_DNA"/>
</dbReference>
<gene>
    <name evidence="1" type="ORF">AHOG_19590</name>
</gene>
<dbReference type="RefSeq" id="WP_093942665.1">
    <property type="nucleotide sequence ID" value="NZ_CP022521.1"/>
</dbReference>
<name>A0A221W6F1_9PSEU</name>
<dbReference type="KEGG" id="ahg:AHOG_19590"/>
<reference evidence="1 2" key="1">
    <citation type="submission" date="2017-07" db="EMBL/GenBank/DDBJ databases">
        <title>Complete genome sequence of Actinoalloteichus hoggarensis DSM 45943, type strain of Actinoalloteichus hoggarensis.</title>
        <authorList>
            <person name="Ruckert C."/>
            <person name="Nouioui I."/>
            <person name="Willmese J."/>
            <person name="van Wezel G."/>
            <person name="Klenk H.-P."/>
            <person name="Kalinowski J."/>
            <person name="Zotchev S.B."/>
        </authorList>
    </citation>
    <scope>NUCLEOTIDE SEQUENCE [LARGE SCALE GENOMIC DNA]</scope>
    <source>
        <strain evidence="1 2">DSM 45943</strain>
    </source>
</reference>
<dbReference type="Proteomes" id="UP000204221">
    <property type="component" value="Chromosome"/>
</dbReference>
<dbReference type="OrthoDB" id="3542456at2"/>
<accession>A0A221W6F1</accession>
<evidence type="ECO:0000313" key="2">
    <source>
        <dbReference type="Proteomes" id="UP000204221"/>
    </source>
</evidence>
<evidence type="ECO:0000313" key="1">
    <source>
        <dbReference type="EMBL" id="ASO21540.1"/>
    </source>
</evidence>
<sequence>MTSRAAVFAATFAVLFAAHQVADYWVQTDDQARNKGEPGSSGRRACAGHVASYTAVTAGALEIANAVLGLRVPVAGRVAVQAVSAATHYAADRREHGLMMQFARRCGKGAYLDNGGAAPMDQAWHIASLAVAAGVAAVSAQ</sequence>
<keyword evidence="2" id="KW-1185">Reference proteome</keyword>
<proteinExistence type="predicted"/>